<gene>
    <name evidence="8" type="ORF">KKR91_15745</name>
</gene>
<evidence type="ECO:0000313" key="8">
    <source>
        <dbReference type="EMBL" id="QWC09889.1"/>
    </source>
</evidence>
<dbReference type="KEGG" id="ajg:KKR91_15745"/>
<proteinExistence type="predicted"/>
<dbReference type="PANTHER" id="PTHR12318:SF0">
    <property type="entry name" value="ACYL-COENZYME A DIPHOSPHATASE NUDT19"/>
    <property type="match status" value="1"/>
</dbReference>
<organism evidence="8 9">
    <name type="scientific">Arthrobacter jiangjiafuii</name>
    <dbReference type="NCBI Taxonomy" id="2817475"/>
    <lineage>
        <taxon>Bacteria</taxon>
        <taxon>Bacillati</taxon>
        <taxon>Actinomycetota</taxon>
        <taxon>Actinomycetes</taxon>
        <taxon>Micrococcales</taxon>
        <taxon>Micrococcaceae</taxon>
        <taxon>Arthrobacter</taxon>
    </lineage>
</organism>
<reference evidence="8 9" key="1">
    <citation type="submission" date="2021-05" db="EMBL/GenBank/DDBJ databases">
        <title>Novel species in genus Arthrobacter.</title>
        <authorList>
            <person name="Zhang G."/>
        </authorList>
    </citation>
    <scope>NUCLEOTIDE SEQUENCE [LARGE SCALE GENOMIC DNA]</scope>
    <source>
        <strain evidence="9">zg-ZUI227</strain>
    </source>
</reference>
<dbReference type="Pfam" id="PF00293">
    <property type="entry name" value="NUDIX"/>
    <property type="match status" value="1"/>
</dbReference>
<keyword evidence="5" id="KW-0460">Magnesium</keyword>
<evidence type="ECO:0000256" key="2">
    <source>
        <dbReference type="ARBA" id="ARBA00001946"/>
    </source>
</evidence>
<dbReference type="GO" id="GO:0016818">
    <property type="term" value="F:hydrolase activity, acting on acid anhydrides, in phosphorus-containing anhydrides"/>
    <property type="evidence" value="ECO:0007669"/>
    <property type="project" value="InterPro"/>
</dbReference>
<protein>
    <submittedName>
        <fullName evidence="8">NUDIX domain-containing protein</fullName>
    </submittedName>
</protein>
<dbReference type="SUPFAM" id="SSF55811">
    <property type="entry name" value="Nudix"/>
    <property type="match status" value="1"/>
</dbReference>
<evidence type="ECO:0000256" key="1">
    <source>
        <dbReference type="ARBA" id="ARBA00001936"/>
    </source>
</evidence>
<evidence type="ECO:0000313" key="9">
    <source>
        <dbReference type="Proteomes" id="UP000676885"/>
    </source>
</evidence>
<dbReference type="Proteomes" id="UP000676885">
    <property type="component" value="Chromosome"/>
</dbReference>
<dbReference type="AlphaFoldDB" id="A0A975R0X7"/>
<evidence type="ECO:0000259" key="7">
    <source>
        <dbReference type="PROSITE" id="PS51462"/>
    </source>
</evidence>
<name>A0A975R0X7_9MICC</name>
<dbReference type="CDD" id="cd18870">
    <property type="entry name" value="NUDIX_AcylCoAdiphos_Nudt19"/>
    <property type="match status" value="1"/>
</dbReference>
<evidence type="ECO:0000256" key="4">
    <source>
        <dbReference type="ARBA" id="ARBA00022801"/>
    </source>
</evidence>
<keyword evidence="6" id="KW-0464">Manganese</keyword>
<evidence type="ECO:0000256" key="5">
    <source>
        <dbReference type="ARBA" id="ARBA00022842"/>
    </source>
</evidence>
<dbReference type="RefSeq" id="WP_210227425.1">
    <property type="nucleotide sequence ID" value="NZ_CP076022.1"/>
</dbReference>
<evidence type="ECO:0000256" key="3">
    <source>
        <dbReference type="ARBA" id="ARBA00022723"/>
    </source>
</evidence>
<comment type="cofactor">
    <cofactor evidence="2">
        <name>Mg(2+)</name>
        <dbReference type="ChEBI" id="CHEBI:18420"/>
    </cofactor>
</comment>
<comment type="cofactor">
    <cofactor evidence="1">
        <name>Mn(2+)</name>
        <dbReference type="ChEBI" id="CHEBI:29035"/>
    </cofactor>
</comment>
<keyword evidence="9" id="KW-1185">Reference proteome</keyword>
<feature type="domain" description="Nudix hydrolase" evidence="7">
    <location>
        <begin position="2"/>
        <end position="154"/>
    </location>
</feature>
<dbReference type="PANTHER" id="PTHR12318">
    <property type="entry name" value="TESTOSTERONE-REGULATED PROTEIN RP2"/>
    <property type="match status" value="1"/>
</dbReference>
<sequence length="234" mass="25155">MMHGTASTVVLLRDSADGLQVLLLERPRHRGSFAGAWVFPGGLVDPQDADGGNASGADADDDVELAAARRAGVRETAEETGLALAAPDLVRLSRWFPPPEAPRRYRTEFFLAKAPAGEVVLSPDEHVASAWLTPAEAFRRQREGTMDLVPPTWVTLHGLLHHNTVAGALEAAAASVPETFATRQLSGREPLVMVWAGDAEYPDAAPPETAGRSDPARRHRLVLGTGGWSYQRSR</sequence>
<accession>A0A975R0X7</accession>
<dbReference type="InterPro" id="IPR000086">
    <property type="entry name" value="NUDIX_hydrolase_dom"/>
</dbReference>
<dbReference type="GO" id="GO:0046872">
    <property type="term" value="F:metal ion binding"/>
    <property type="evidence" value="ECO:0007669"/>
    <property type="project" value="UniProtKB-KW"/>
</dbReference>
<dbReference type="PROSITE" id="PS51462">
    <property type="entry name" value="NUDIX"/>
    <property type="match status" value="1"/>
</dbReference>
<dbReference type="Gene3D" id="3.90.79.10">
    <property type="entry name" value="Nucleoside Triphosphate Pyrophosphohydrolase"/>
    <property type="match status" value="2"/>
</dbReference>
<dbReference type="InterPro" id="IPR039121">
    <property type="entry name" value="NUDT19"/>
</dbReference>
<dbReference type="EMBL" id="CP076022">
    <property type="protein sequence ID" value="QWC09889.1"/>
    <property type="molecule type" value="Genomic_DNA"/>
</dbReference>
<keyword evidence="4" id="KW-0378">Hydrolase</keyword>
<dbReference type="InterPro" id="IPR015797">
    <property type="entry name" value="NUDIX_hydrolase-like_dom_sf"/>
</dbReference>
<evidence type="ECO:0000256" key="6">
    <source>
        <dbReference type="ARBA" id="ARBA00023211"/>
    </source>
</evidence>
<keyword evidence="3" id="KW-0479">Metal-binding</keyword>